<protein>
    <submittedName>
        <fullName evidence="2">Uncharacterized protein</fullName>
    </submittedName>
</protein>
<gene>
    <name evidence="2" type="ORF">SHKM778_51830</name>
</gene>
<dbReference type="AlphaFoldDB" id="A0AAT9HMY3"/>
<feature type="compositionally biased region" description="Low complexity" evidence="1">
    <location>
        <begin position="128"/>
        <end position="146"/>
    </location>
</feature>
<dbReference type="AntiFam" id="ANF00142">
    <property type="entry name" value="Shadow ORF (opposite yadG)"/>
</dbReference>
<accession>A0AAT9HMY3</accession>
<dbReference type="AntiFam" id="ANF00095">
    <property type="entry name" value="Shadow ORF (opposite ABC transporters)"/>
</dbReference>
<sequence length="146" mass="14265">MQDDADGDAVCVGQVAHEVEEFDLVAQVEVGGGFVEEEDTGLLGEAAGQPYALELSAGEVFGSAAGEFGDAGEGEGAVHGGAAAGVRSAPAAPVRVAAELDDVADGESAGCGASLEQQGDAAGELPGPRASASVPASRVSVALRDR</sequence>
<organism evidence="2">
    <name type="scientific">Streptomyces haneummycinicus</name>
    <dbReference type="NCBI Taxonomy" id="3074435"/>
    <lineage>
        <taxon>Bacteria</taxon>
        <taxon>Bacillati</taxon>
        <taxon>Actinomycetota</taxon>
        <taxon>Actinomycetes</taxon>
        <taxon>Kitasatosporales</taxon>
        <taxon>Streptomycetaceae</taxon>
        <taxon>Streptomyces</taxon>
    </lineage>
</organism>
<name>A0AAT9HMY3_9ACTN</name>
<reference evidence="2" key="2">
    <citation type="submission" date="2024-07" db="EMBL/GenBank/DDBJ databases">
        <title>Streptomyces haneummycinica sp. nov., a new antibiotic-producing actinobacterium isolated from marine sediment.</title>
        <authorList>
            <person name="Uemura M."/>
            <person name="Hamada M."/>
            <person name="Hirano S."/>
            <person name="Kobayashi K."/>
            <person name="Ohshiro T."/>
            <person name="Kobayashi T."/>
            <person name="Terahara T."/>
        </authorList>
    </citation>
    <scope>NUCLEOTIDE SEQUENCE</scope>
    <source>
        <strain evidence="2">KM77-8</strain>
    </source>
</reference>
<feature type="region of interest" description="Disordered" evidence="1">
    <location>
        <begin position="106"/>
        <end position="146"/>
    </location>
</feature>
<evidence type="ECO:0000313" key="2">
    <source>
        <dbReference type="EMBL" id="BFO18795.1"/>
    </source>
</evidence>
<dbReference type="EMBL" id="AP035768">
    <property type="protein sequence ID" value="BFO18795.1"/>
    <property type="molecule type" value="Genomic_DNA"/>
</dbReference>
<evidence type="ECO:0000256" key="1">
    <source>
        <dbReference type="SAM" id="MobiDB-lite"/>
    </source>
</evidence>
<proteinExistence type="predicted"/>
<reference evidence="2" key="1">
    <citation type="submission" date="2024-06" db="EMBL/GenBank/DDBJ databases">
        <authorList>
            <consortium name="consrtm"/>
            <person name="Uemura M."/>
            <person name="Terahara T."/>
        </authorList>
    </citation>
    <scope>NUCLEOTIDE SEQUENCE</scope>
    <source>
        <strain evidence="2">KM77-8</strain>
    </source>
</reference>